<dbReference type="InterPro" id="IPR035965">
    <property type="entry name" value="PAS-like_dom_sf"/>
</dbReference>
<dbReference type="CDD" id="cd00075">
    <property type="entry name" value="HATPase"/>
    <property type="match status" value="1"/>
</dbReference>
<keyword evidence="12" id="KW-1133">Transmembrane helix</keyword>
<dbReference type="SUPFAM" id="SSF55785">
    <property type="entry name" value="PYP-like sensor domain (PAS domain)"/>
    <property type="match status" value="1"/>
</dbReference>
<keyword evidence="5" id="KW-0597">Phosphoprotein</keyword>
<keyword evidence="10" id="KW-0902">Two-component regulatory system</keyword>
<dbReference type="Pfam" id="PF02518">
    <property type="entry name" value="HATPase_c"/>
    <property type="match status" value="1"/>
</dbReference>
<protein>
    <recommendedName>
        <fullName evidence="3">histidine kinase</fullName>
        <ecNumber evidence="3">2.7.13.3</ecNumber>
    </recommendedName>
</protein>
<dbReference type="GO" id="GO:0000155">
    <property type="term" value="F:phosphorelay sensor kinase activity"/>
    <property type="evidence" value="ECO:0007669"/>
    <property type="project" value="InterPro"/>
</dbReference>
<dbReference type="PANTHER" id="PTHR45453">
    <property type="entry name" value="PHOSPHATE REGULON SENSOR PROTEIN PHOR"/>
    <property type="match status" value="1"/>
</dbReference>
<feature type="domain" description="PAS" evidence="14">
    <location>
        <begin position="253"/>
        <end position="295"/>
    </location>
</feature>
<dbReference type="InterPro" id="IPR000014">
    <property type="entry name" value="PAS"/>
</dbReference>
<evidence type="ECO:0000256" key="10">
    <source>
        <dbReference type="ARBA" id="ARBA00023012"/>
    </source>
</evidence>
<evidence type="ECO:0000313" key="17">
    <source>
        <dbReference type="Proteomes" id="UP000032233"/>
    </source>
</evidence>
<name>A0A0D2HX59_9BACT</name>
<evidence type="ECO:0000256" key="3">
    <source>
        <dbReference type="ARBA" id="ARBA00012438"/>
    </source>
</evidence>
<keyword evidence="7" id="KW-0547">Nucleotide-binding</keyword>
<dbReference type="SUPFAM" id="SSF158472">
    <property type="entry name" value="HAMP domain-like"/>
    <property type="match status" value="1"/>
</dbReference>
<feature type="domain" description="HAMP" evidence="15">
    <location>
        <begin position="196"/>
        <end position="248"/>
    </location>
</feature>
<dbReference type="GO" id="GO:0004721">
    <property type="term" value="F:phosphoprotein phosphatase activity"/>
    <property type="evidence" value="ECO:0007669"/>
    <property type="project" value="TreeGrafter"/>
</dbReference>
<dbReference type="Pfam" id="PF00989">
    <property type="entry name" value="PAS"/>
    <property type="match status" value="1"/>
</dbReference>
<dbReference type="GO" id="GO:0006355">
    <property type="term" value="P:regulation of DNA-templated transcription"/>
    <property type="evidence" value="ECO:0007669"/>
    <property type="project" value="InterPro"/>
</dbReference>
<dbReference type="SMART" id="SM00304">
    <property type="entry name" value="HAMP"/>
    <property type="match status" value="1"/>
</dbReference>
<dbReference type="InterPro" id="IPR036890">
    <property type="entry name" value="HATPase_C_sf"/>
</dbReference>
<feature type="domain" description="Histidine kinase" evidence="13">
    <location>
        <begin position="375"/>
        <end position="591"/>
    </location>
</feature>
<dbReference type="SMART" id="SM00091">
    <property type="entry name" value="PAS"/>
    <property type="match status" value="1"/>
</dbReference>
<sequence>MRLRLSFQGTILAGCLAVVLATLVFVAIILQNSLREQMLETLATNLKHNLVLTEEVVGDRRPPGDNPAVMDKLADQLGVRLGFRVTIIDKNGVVLGDSKIPFHELADTENHAARPEVIAAYNHKTPVETRYSTTLGKGLMYAATLLDKPNREKLVIRLAMPLAEVEVMLGRTRNLILSALLLGVLLSIAAAYFMARGISKPLKALTSTATAISGGDLSRRFRRYPSNEIGELGRAFDRMTDTIQDKIEAVTMTRDRLAGILRGMAEGVLVTDREGRILLTNHALAEMLDLTEDPVGKMPSEIFRNADLVQAMRQTRLSGEQKTSEIRTIGQNPKYLELTVVRLPATETGAGCVAVLHDVTEHRRTEEIRRDFVANVSHELRTPLTAIRGSAETLLDGALESPDFARRFVEMIRRQAERLENLSQDLLELAKVETGGAGGKPEMVRLAELADSVLSTVSDLAEQQGVELFSKLDDVNQTLWADRRQLEEAILNLMVNAIKYTDTGGRVTLAMRKTSDQIRIQVIDTGMGIPGEHLPRIFERFYRVDKNRSREIGGTGLGLAIVKHLTQAQGGHVEVESEPGKGSTFSLVFDL</sequence>
<accession>A0A0D2HX59</accession>
<dbReference type="GO" id="GO:0016036">
    <property type="term" value="P:cellular response to phosphate starvation"/>
    <property type="evidence" value="ECO:0007669"/>
    <property type="project" value="TreeGrafter"/>
</dbReference>
<evidence type="ECO:0000256" key="1">
    <source>
        <dbReference type="ARBA" id="ARBA00000085"/>
    </source>
</evidence>
<dbReference type="CDD" id="cd00082">
    <property type="entry name" value="HisKA"/>
    <property type="match status" value="1"/>
</dbReference>
<keyword evidence="11 12" id="KW-0472">Membrane</keyword>
<dbReference type="Proteomes" id="UP000032233">
    <property type="component" value="Unassembled WGS sequence"/>
</dbReference>
<dbReference type="Pfam" id="PF00672">
    <property type="entry name" value="HAMP"/>
    <property type="match status" value="1"/>
</dbReference>
<dbReference type="SMART" id="SM00387">
    <property type="entry name" value="HATPase_c"/>
    <property type="match status" value="1"/>
</dbReference>
<dbReference type="PATRIC" id="fig|1429043.3.peg.1289"/>
<evidence type="ECO:0000256" key="4">
    <source>
        <dbReference type="ARBA" id="ARBA00022475"/>
    </source>
</evidence>
<evidence type="ECO:0000256" key="12">
    <source>
        <dbReference type="SAM" id="Phobius"/>
    </source>
</evidence>
<dbReference type="NCBIfam" id="TIGR00229">
    <property type="entry name" value="sensory_box"/>
    <property type="match status" value="1"/>
</dbReference>
<evidence type="ECO:0000259" key="14">
    <source>
        <dbReference type="PROSITE" id="PS50112"/>
    </source>
</evidence>
<dbReference type="Gene3D" id="3.30.450.20">
    <property type="entry name" value="PAS domain"/>
    <property type="match status" value="1"/>
</dbReference>
<organism evidence="16 17">
    <name type="scientific">Dethiosulfatarculus sandiegensis</name>
    <dbReference type="NCBI Taxonomy" id="1429043"/>
    <lineage>
        <taxon>Bacteria</taxon>
        <taxon>Pseudomonadati</taxon>
        <taxon>Thermodesulfobacteriota</taxon>
        <taxon>Desulfarculia</taxon>
        <taxon>Desulfarculales</taxon>
        <taxon>Desulfarculaceae</taxon>
        <taxon>Dethiosulfatarculus</taxon>
    </lineage>
</organism>
<dbReference type="SUPFAM" id="SSF55874">
    <property type="entry name" value="ATPase domain of HSP90 chaperone/DNA topoisomerase II/histidine kinase"/>
    <property type="match status" value="1"/>
</dbReference>
<dbReference type="PROSITE" id="PS50109">
    <property type="entry name" value="HIS_KIN"/>
    <property type="match status" value="1"/>
</dbReference>
<dbReference type="EC" id="2.7.13.3" evidence="3"/>
<dbReference type="PROSITE" id="PS51257">
    <property type="entry name" value="PROKAR_LIPOPROTEIN"/>
    <property type="match status" value="1"/>
</dbReference>
<keyword evidence="9" id="KW-0067">ATP-binding</keyword>
<dbReference type="SUPFAM" id="SSF47384">
    <property type="entry name" value="Homodimeric domain of signal transducing histidine kinase"/>
    <property type="match status" value="1"/>
</dbReference>
<dbReference type="STRING" id="1429043.X474_06095"/>
<dbReference type="SMART" id="SM00388">
    <property type="entry name" value="HisKA"/>
    <property type="match status" value="1"/>
</dbReference>
<dbReference type="InterPro" id="IPR036097">
    <property type="entry name" value="HisK_dim/P_sf"/>
</dbReference>
<evidence type="ECO:0000256" key="9">
    <source>
        <dbReference type="ARBA" id="ARBA00022840"/>
    </source>
</evidence>
<evidence type="ECO:0000256" key="7">
    <source>
        <dbReference type="ARBA" id="ARBA00022741"/>
    </source>
</evidence>
<dbReference type="CDD" id="cd06225">
    <property type="entry name" value="HAMP"/>
    <property type="match status" value="1"/>
</dbReference>
<evidence type="ECO:0000256" key="5">
    <source>
        <dbReference type="ARBA" id="ARBA00022553"/>
    </source>
</evidence>
<dbReference type="OrthoDB" id="9813151at2"/>
<keyword evidence="12" id="KW-0812">Transmembrane</keyword>
<keyword evidence="8" id="KW-0418">Kinase</keyword>
<dbReference type="RefSeq" id="WP_052514896.1">
    <property type="nucleotide sequence ID" value="NZ_AZAC01000007.1"/>
</dbReference>
<dbReference type="CDD" id="cd00130">
    <property type="entry name" value="PAS"/>
    <property type="match status" value="1"/>
</dbReference>
<proteinExistence type="predicted"/>
<feature type="transmembrane region" description="Helical" evidence="12">
    <location>
        <begin position="175"/>
        <end position="195"/>
    </location>
</feature>
<dbReference type="PROSITE" id="PS50112">
    <property type="entry name" value="PAS"/>
    <property type="match status" value="1"/>
</dbReference>
<dbReference type="InterPro" id="IPR005467">
    <property type="entry name" value="His_kinase_dom"/>
</dbReference>
<keyword evidence="17" id="KW-1185">Reference proteome</keyword>
<evidence type="ECO:0000259" key="15">
    <source>
        <dbReference type="PROSITE" id="PS50885"/>
    </source>
</evidence>
<keyword evidence="4" id="KW-1003">Cell membrane</keyword>
<evidence type="ECO:0000313" key="16">
    <source>
        <dbReference type="EMBL" id="KIX14948.1"/>
    </source>
</evidence>
<evidence type="ECO:0000256" key="2">
    <source>
        <dbReference type="ARBA" id="ARBA00004236"/>
    </source>
</evidence>
<dbReference type="EMBL" id="AZAC01000007">
    <property type="protein sequence ID" value="KIX14948.1"/>
    <property type="molecule type" value="Genomic_DNA"/>
</dbReference>
<dbReference type="FunCoup" id="A0A0D2HX59">
    <property type="interactions" value="612"/>
</dbReference>
<dbReference type="PANTHER" id="PTHR45453:SF1">
    <property type="entry name" value="PHOSPHATE REGULON SENSOR PROTEIN PHOR"/>
    <property type="match status" value="1"/>
</dbReference>
<dbReference type="GO" id="GO:0005886">
    <property type="term" value="C:plasma membrane"/>
    <property type="evidence" value="ECO:0007669"/>
    <property type="project" value="UniProtKB-SubCell"/>
</dbReference>
<dbReference type="Pfam" id="PF00512">
    <property type="entry name" value="HisKA"/>
    <property type="match status" value="1"/>
</dbReference>
<dbReference type="InterPro" id="IPR003661">
    <property type="entry name" value="HisK_dim/P_dom"/>
</dbReference>
<dbReference type="InterPro" id="IPR013767">
    <property type="entry name" value="PAS_fold"/>
</dbReference>
<reference evidence="16 17" key="1">
    <citation type="submission" date="2013-11" db="EMBL/GenBank/DDBJ databases">
        <title>Metagenomic analysis of a methanogenic consortium involved in long chain n-alkane degradation.</title>
        <authorList>
            <person name="Davidova I.A."/>
            <person name="Callaghan A.V."/>
            <person name="Wawrik B."/>
            <person name="Pruitt S."/>
            <person name="Marks C."/>
            <person name="Duncan K.E."/>
            <person name="Suflita J.M."/>
        </authorList>
    </citation>
    <scope>NUCLEOTIDE SEQUENCE [LARGE SCALE GENOMIC DNA]</scope>
    <source>
        <strain evidence="16 17">SPR</strain>
    </source>
</reference>
<dbReference type="InterPro" id="IPR004358">
    <property type="entry name" value="Sig_transdc_His_kin-like_C"/>
</dbReference>
<evidence type="ECO:0000256" key="6">
    <source>
        <dbReference type="ARBA" id="ARBA00022679"/>
    </source>
</evidence>
<comment type="catalytic activity">
    <reaction evidence="1">
        <text>ATP + protein L-histidine = ADP + protein N-phospho-L-histidine.</text>
        <dbReference type="EC" id="2.7.13.3"/>
    </reaction>
</comment>
<dbReference type="AlphaFoldDB" id="A0A0D2HX59"/>
<dbReference type="GO" id="GO:0005524">
    <property type="term" value="F:ATP binding"/>
    <property type="evidence" value="ECO:0007669"/>
    <property type="project" value="UniProtKB-KW"/>
</dbReference>
<comment type="caution">
    <text evidence="16">The sequence shown here is derived from an EMBL/GenBank/DDBJ whole genome shotgun (WGS) entry which is preliminary data.</text>
</comment>
<dbReference type="FunFam" id="3.30.565.10:FF:000023">
    <property type="entry name" value="PAS domain-containing sensor histidine kinase"/>
    <property type="match status" value="1"/>
</dbReference>
<comment type="subcellular location">
    <subcellularLocation>
        <location evidence="2">Cell membrane</location>
    </subcellularLocation>
</comment>
<feature type="transmembrane region" description="Helical" evidence="12">
    <location>
        <begin position="6"/>
        <end position="30"/>
    </location>
</feature>
<dbReference type="Gene3D" id="1.10.287.130">
    <property type="match status" value="1"/>
</dbReference>
<dbReference type="PROSITE" id="PS50885">
    <property type="entry name" value="HAMP"/>
    <property type="match status" value="1"/>
</dbReference>
<dbReference type="FunFam" id="1.10.287.130:FF:000008">
    <property type="entry name" value="Two-component sensor histidine kinase"/>
    <property type="match status" value="1"/>
</dbReference>
<dbReference type="Gene3D" id="6.10.340.10">
    <property type="match status" value="1"/>
</dbReference>
<gene>
    <name evidence="16" type="ORF">X474_06095</name>
</gene>
<dbReference type="InterPro" id="IPR050351">
    <property type="entry name" value="BphY/WalK/GraS-like"/>
</dbReference>
<dbReference type="Gene3D" id="3.30.565.10">
    <property type="entry name" value="Histidine kinase-like ATPase, C-terminal domain"/>
    <property type="match status" value="1"/>
</dbReference>
<dbReference type="InterPro" id="IPR003660">
    <property type="entry name" value="HAMP_dom"/>
</dbReference>
<evidence type="ECO:0000256" key="8">
    <source>
        <dbReference type="ARBA" id="ARBA00022777"/>
    </source>
</evidence>
<dbReference type="PRINTS" id="PR00344">
    <property type="entry name" value="BCTRLSENSOR"/>
</dbReference>
<keyword evidence="6" id="KW-0808">Transferase</keyword>
<evidence type="ECO:0000259" key="13">
    <source>
        <dbReference type="PROSITE" id="PS50109"/>
    </source>
</evidence>
<dbReference type="InParanoid" id="A0A0D2HX59"/>
<evidence type="ECO:0000256" key="11">
    <source>
        <dbReference type="ARBA" id="ARBA00023136"/>
    </source>
</evidence>
<dbReference type="InterPro" id="IPR003594">
    <property type="entry name" value="HATPase_dom"/>
</dbReference>